<reference evidence="1 2" key="1">
    <citation type="submission" date="2023-07" db="EMBL/GenBank/DDBJ databases">
        <title>Sorghum-associated microbial communities from plants grown in Nebraska, USA.</title>
        <authorList>
            <person name="Schachtman D."/>
        </authorList>
    </citation>
    <scope>NUCLEOTIDE SEQUENCE [LARGE SCALE GENOMIC DNA]</scope>
    <source>
        <strain evidence="1 2">BE57</strain>
    </source>
</reference>
<evidence type="ECO:0000313" key="1">
    <source>
        <dbReference type="EMBL" id="MDR6805585.1"/>
    </source>
</evidence>
<comment type="caution">
    <text evidence="1">The sequence shown here is derived from an EMBL/GenBank/DDBJ whole genome shotgun (WGS) entry which is preliminary data.</text>
</comment>
<protein>
    <submittedName>
        <fullName evidence="1">Uncharacterized protein</fullName>
    </submittedName>
</protein>
<proteinExistence type="predicted"/>
<keyword evidence="2" id="KW-1185">Reference proteome</keyword>
<dbReference type="Proteomes" id="UP001264980">
    <property type="component" value="Unassembled WGS sequence"/>
</dbReference>
<dbReference type="RefSeq" id="WP_309983563.1">
    <property type="nucleotide sequence ID" value="NZ_JAVDTI010000002.1"/>
</dbReference>
<evidence type="ECO:0000313" key="2">
    <source>
        <dbReference type="Proteomes" id="UP001264980"/>
    </source>
</evidence>
<dbReference type="EMBL" id="JAVDTI010000002">
    <property type="protein sequence ID" value="MDR6805585.1"/>
    <property type="molecule type" value="Genomic_DNA"/>
</dbReference>
<sequence>MMTSEITESNNATAWITEAIASLYVDQTALELGVASENKKALYNRLAAGDHRKIILEAAEQVKTDQIRPLLGDYLSNLRNYSEQPFNTFAVEIGSSDISFWIEVEEYSKELERDLIIAEAKTNAKYTGMGFHLYSTIVEACDNLPVPPNFQILFSAKDV</sequence>
<organism evidence="1 2">
    <name type="scientific">Dyadobacter fermentans</name>
    <dbReference type="NCBI Taxonomy" id="94254"/>
    <lineage>
        <taxon>Bacteria</taxon>
        <taxon>Pseudomonadati</taxon>
        <taxon>Bacteroidota</taxon>
        <taxon>Cytophagia</taxon>
        <taxon>Cytophagales</taxon>
        <taxon>Spirosomataceae</taxon>
        <taxon>Dyadobacter</taxon>
    </lineage>
</organism>
<gene>
    <name evidence="1" type="ORF">J2W84_002631</name>
</gene>
<accession>A0ABU1QZ66</accession>
<name>A0ABU1QZ66_9BACT</name>